<gene>
    <name evidence="2" type="ORF">EMAD1354_LOCUS2749</name>
</gene>
<protein>
    <submittedName>
        <fullName evidence="2">Uncharacterized protein</fullName>
    </submittedName>
</protein>
<dbReference type="EMBL" id="HBFE01004226">
    <property type="protein sequence ID" value="CAD8726668.1"/>
    <property type="molecule type" value="Transcribed_RNA"/>
</dbReference>
<name>A0A7S0TAY9_9RHOD</name>
<proteinExistence type="predicted"/>
<dbReference type="AlphaFoldDB" id="A0A7S0TAY9"/>
<evidence type="ECO:0000256" key="1">
    <source>
        <dbReference type="SAM" id="MobiDB-lite"/>
    </source>
</evidence>
<accession>A0A7S0TAY9</accession>
<feature type="region of interest" description="Disordered" evidence="1">
    <location>
        <begin position="1"/>
        <end position="33"/>
    </location>
</feature>
<evidence type="ECO:0000313" key="2">
    <source>
        <dbReference type="EMBL" id="CAD8726668.1"/>
    </source>
</evidence>
<organism evidence="2">
    <name type="scientific">Erythrolobus madagascarensis</name>
    <dbReference type="NCBI Taxonomy" id="708628"/>
    <lineage>
        <taxon>Eukaryota</taxon>
        <taxon>Rhodophyta</taxon>
        <taxon>Bangiophyceae</taxon>
        <taxon>Porphyridiales</taxon>
        <taxon>Porphyridiaceae</taxon>
        <taxon>Erythrolobus</taxon>
    </lineage>
</organism>
<sequence>MMASSRMESDMDLVSGVESRAASEELTRPSATKNSKELLEQKFGVLDRCMTSACTSRLVVDFDVNATVTRTKSLCEKTASCRSEFVSKTLPEIREKVLRKRSEQLCSIRALSTILE</sequence>
<reference evidence="2" key="1">
    <citation type="submission" date="2021-01" db="EMBL/GenBank/DDBJ databases">
        <authorList>
            <person name="Corre E."/>
            <person name="Pelletier E."/>
            <person name="Niang G."/>
            <person name="Scheremetjew M."/>
            <person name="Finn R."/>
            <person name="Kale V."/>
            <person name="Holt S."/>
            <person name="Cochrane G."/>
            <person name="Meng A."/>
            <person name="Brown T."/>
            <person name="Cohen L."/>
        </authorList>
    </citation>
    <scope>NUCLEOTIDE SEQUENCE</scope>
    <source>
        <strain evidence="2">CCMP3276</strain>
    </source>
</reference>